<dbReference type="VEuPathDB" id="FungiDB:BD410DRAFT_846480"/>
<sequence length="599" mass="65484">MPIKLPDAPRSRRGRPVRAPPSRGIPSADNAPPRNLNTERTAVTVDREARASISNVPHPTRGTTRGRPRGVGGRGGTTRVRINPVHCDEELQVEPNNSSTDPNEDISLSGIQSLNLDASLAQTNADRGEDDLELLGSRRSAGHTEHTSSLGPHQNSIRPTTSPATSLPAIISGLRFRRAPPAARSTQEPHHLIEGTQADAMQNTSIGYRRHIADPTNHQYQLPSVPNQLTTTRTHTSTPAASAYASTADVDQFLANLASRSVPQTVIYFGFSGPLSSDTFILPHVNEVPVYVSDIMRHIALSNTSAARAIVSCGDVGDIYTVSTSTIPEAVQSSTFSSPLNGYMEHGLFYGDNYFDDCFTTTPARPAHNSVLRSRLMESLGLGSDAKVFVLYAILKYIQPPQPTPLLIQPPTIPSPDVALNNTSNHANNLPPSTNFQAALTSLIEHVGLQHPDLAVPLSQLRNNAFQGAYRKYMQHFYIQQTCRALQMNPSDWITNSYHGSLQIPVSMLHIVALAGAVDGTYCNKRSTFEAVSNALNQLAYHERAGTISSDNLALLRQLQTFVQVRTPEEFNSQVFTVPELRWTLTQLVAKVINWRITR</sequence>
<accession>A0A4Y7PFX9</accession>
<keyword evidence="3" id="KW-1185">Reference proteome</keyword>
<reference evidence="2 3" key="1">
    <citation type="submission" date="2018-06" db="EMBL/GenBank/DDBJ databases">
        <title>A transcriptomic atlas of mushroom development highlights an independent origin of complex multicellularity.</title>
        <authorList>
            <consortium name="DOE Joint Genome Institute"/>
            <person name="Krizsan K."/>
            <person name="Almasi E."/>
            <person name="Merenyi Z."/>
            <person name="Sahu N."/>
            <person name="Viragh M."/>
            <person name="Koszo T."/>
            <person name="Mondo S."/>
            <person name="Kiss B."/>
            <person name="Balint B."/>
            <person name="Kues U."/>
            <person name="Barry K."/>
            <person name="Hegedus J.C."/>
            <person name="Henrissat B."/>
            <person name="Johnson J."/>
            <person name="Lipzen A."/>
            <person name="Ohm R."/>
            <person name="Nagy I."/>
            <person name="Pangilinan J."/>
            <person name="Yan J."/>
            <person name="Xiong Y."/>
            <person name="Grigoriev I.V."/>
            <person name="Hibbett D.S."/>
            <person name="Nagy L.G."/>
        </authorList>
    </citation>
    <scope>NUCLEOTIDE SEQUENCE [LARGE SCALE GENOMIC DNA]</scope>
    <source>
        <strain evidence="2 3">SZMC22713</strain>
    </source>
</reference>
<feature type="region of interest" description="Disordered" evidence="1">
    <location>
        <begin position="1"/>
        <end position="107"/>
    </location>
</feature>
<evidence type="ECO:0000313" key="2">
    <source>
        <dbReference type="EMBL" id="TDL13951.1"/>
    </source>
</evidence>
<feature type="region of interest" description="Disordered" evidence="1">
    <location>
        <begin position="139"/>
        <end position="165"/>
    </location>
</feature>
<dbReference type="AlphaFoldDB" id="A0A4Y7PFX9"/>
<gene>
    <name evidence="2" type="ORF">BD410DRAFT_846480</name>
</gene>
<feature type="compositionally biased region" description="Polar residues" evidence="1">
    <location>
        <begin position="147"/>
        <end position="165"/>
    </location>
</feature>
<protein>
    <submittedName>
        <fullName evidence="2">Uncharacterized protein</fullName>
    </submittedName>
</protein>
<dbReference type="EMBL" id="ML170423">
    <property type="protein sequence ID" value="TDL13951.1"/>
    <property type="molecule type" value="Genomic_DNA"/>
</dbReference>
<evidence type="ECO:0000313" key="3">
    <source>
        <dbReference type="Proteomes" id="UP000294933"/>
    </source>
</evidence>
<organism evidence="2 3">
    <name type="scientific">Rickenella mellea</name>
    <dbReference type="NCBI Taxonomy" id="50990"/>
    <lineage>
        <taxon>Eukaryota</taxon>
        <taxon>Fungi</taxon>
        <taxon>Dikarya</taxon>
        <taxon>Basidiomycota</taxon>
        <taxon>Agaricomycotina</taxon>
        <taxon>Agaricomycetes</taxon>
        <taxon>Hymenochaetales</taxon>
        <taxon>Rickenellaceae</taxon>
        <taxon>Rickenella</taxon>
    </lineage>
</organism>
<evidence type="ECO:0000256" key="1">
    <source>
        <dbReference type="SAM" id="MobiDB-lite"/>
    </source>
</evidence>
<name>A0A4Y7PFX9_9AGAM</name>
<dbReference type="Proteomes" id="UP000294933">
    <property type="component" value="Unassembled WGS sequence"/>
</dbReference>
<proteinExistence type="predicted"/>